<dbReference type="Gene3D" id="2.130.10.10">
    <property type="entry name" value="YVTN repeat-like/Quinoprotein amine dehydrogenase"/>
    <property type="match status" value="1"/>
</dbReference>
<dbReference type="RefSeq" id="WP_047261415.1">
    <property type="nucleotide sequence ID" value="NZ_CP011542.1"/>
</dbReference>
<evidence type="ECO:0000313" key="3">
    <source>
        <dbReference type="Proteomes" id="UP000035199"/>
    </source>
</evidence>
<dbReference type="InterPro" id="IPR015943">
    <property type="entry name" value="WD40/YVTN_repeat-like_dom_sf"/>
</dbReference>
<dbReference type="STRING" id="571915.CMUST_04000"/>
<sequence>MTEKTTVDTHKRTPVLRRSRRDWWAVAALSAVTAAAIGGVVATAPINDSQLSPANPSYEQPLALNFLGFSYSTAWQAPAQDASNFRPVVTGGLVISAVQEGSDWVINALEPESGDTLWSYRRDVELCSLQQAWDSVVAVYKTGVGCGDVVRIDSATGTYKATRSALAASPVVPVSSNDRVGIVAPSRMELWRSDLVRTLEYGEVSAKQEPGLQPHEDCVISSALTRTENVAVVQTCQGQEWLRLLKATPKESRTPEVTASVALTGKGNQVVAIDQQGAAVYSPAQSASESATITSYDKDGNPRNSTGASAAPLVDEATKAAHEVAFAPQTADLPHHMSWFDGDKLYLFMPSTLDVVHVFPDAIGTPIALNNMVVYPTTEGLTAVNWDNGAVTRTIPIDRGGYQGPVSLQVTGHYIVEKRGDTVAVLHPGS</sequence>
<evidence type="ECO:0000256" key="1">
    <source>
        <dbReference type="SAM" id="Phobius"/>
    </source>
</evidence>
<organism evidence="2 3">
    <name type="scientific">Corynebacterium mustelae</name>
    <dbReference type="NCBI Taxonomy" id="571915"/>
    <lineage>
        <taxon>Bacteria</taxon>
        <taxon>Bacillati</taxon>
        <taxon>Actinomycetota</taxon>
        <taxon>Actinomycetes</taxon>
        <taxon>Mycobacteriales</taxon>
        <taxon>Corynebacteriaceae</taxon>
        <taxon>Corynebacterium</taxon>
    </lineage>
</organism>
<dbReference type="EMBL" id="CP011542">
    <property type="protein sequence ID" value="AKK05144.1"/>
    <property type="molecule type" value="Genomic_DNA"/>
</dbReference>
<protein>
    <recommendedName>
        <fullName evidence="4">PQQ-like domain</fullName>
    </recommendedName>
</protein>
<feature type="transmembrane region" description="Helical" evidence="1">
    <location>
        <begin position="23"/>
        <end position="46"/>
    </location>
</feature>
<keyword evidence="3" id="KW-1185">Reference proteome</keyword>
<evidence type="ECO:0000313" key="2">
    <source>
        <dbReference type="EMBL" id="AKK05144.1"/>
    </source>
</evidence>
<keyword evidence="1" id="KW-0812">Transmembrane</keyword>
<keyword evidence="1" id="KW-0472">Membrane</keyword>
<keyword evidence="1" id="KW-1133">Transmembrane helix</keyword>
<reference evidence="3" key="2">
    <citation type="submission" date="2015-05" db="EMBL/GenBank/DDBJ databases">
        <title>Complete genome sequence of Corynebacterium mustelae DSM 45274, isolated from various tissues of a male ferret with lethal sepsis.</title>
        <authorList>
            <person name="Ruckert C."/>
            <person name="Albersmeier A."/>
            <person name="Winkler A."/>
            <person name="Tauch A."/>
        </authorList>
    </citation>
    <scope>NUCLEOTIDE SEQUENCE [LARGE SCALE GENOMIC DNA]</scope>
    <source>
        <strain evidence="3">DSM 45274</strain>
    </source>
</reference>
<dbReference type="AlphaFoldDB" id="A0A0G3GVI8"/>
<accession>A0A0G3GVI8</accession>
<gene>
    <name evidence="2" type="ORF">CMUST_04000</name>
</gene>
<name>A0A0G3GVI8_9CORY</name>
<dbReference type="InterPro" id="IPR011047">
    <property type="entry name" value="Quinoprotein_ADH-like_sf"/>
</dbReference>
<dbReference type="SUPFAM" id="SSF50998">
    <property type="entry name" value="Quinoprotein alcohol dehydrogenase-like"/>
    <property type="match status" value="1"/>
</dbReference>
<dbReference type="KEGG" id="cmv:CMUST_04000"/>
<dbReference type="Proteomes" id="UP000035199">
    <property type="component" value="Chromosome"/>
</dbReference>
<proteinExistence type="predicted"/>
<dbReference type="OrthoDB" id="5182370at2"/>
<reference evidence="2 3" key="1">
    <citation type="journal article" date="2015" name="Genome Announc.">
        <title>Complete Genome Sequence of the Type Strain Corynebacterium mustelae DSM 45274, Isolated from Various Tissues of a Male Ferret with Lethal Sepsis.</title>
        <authorList>
            <person name="Ruckert C."/>
            <person name="Eimer J."/>
            <person name="Winkler A."/>
            <person name="Tauch A."/>
        </authorList>
    </citation>
    <scope>NUCLEOTIDE SEQUENCE [LARGE SCALE GENOMIC DNA]</scope>
    <source>
        <strain evidence="2 3">DSM 45274</strain>
    </source>
</reference>
<dbReference type="PATRIC" id="fig|571915.4.peg.854"/>
<evidence type="ECO:0008006" key="4">
    <source>
        <dbReference type="Google" id="ProtNLM"/>
    </source>
</evidence>